<name>A0ABV6MPR1_9PSEU</name>
<dbReference type="SUPFAM" id="SSF141571">
    <property type="entry name" value="Pentapeptide repeat-like"/>
    <property type="match status" value="1"/>
</dbReference>
<dbReference type="RefSeq" id="WP_273942895.1">
    <property type="nucleotide sequence ID" value="NZ_CP097263.1"/>
</dbReference>
<organism evidence="1 2">
    <name type="scientific">Kutzneria chonburiensis</name>
    <dbReference type="NCBI Taxonomy" id="1483604"/>
    <lineage>
        <taxon>Bacteria</taxon>
        <taxon>Bacillati</taxon>
        <taxon>Actinomycetota</taxon>
        <taxon>Actinomycetes</taxon>
        <taxon>Pseudonocardiales</taxon>
        <taxon>Pseudonocardiaceae</taxon>
        <taxon>Kutzneria</taxon>
    </lineage>
</organism>
<dbReference type="InterPro" id="IPR001646">
    <property type="entry name" value="5peptide_repeat"/>
</dbReference>
<dbReference type="PANTHER" id="PTHR14136">
    <property type="entry name" value="BTB_POZ DOMAIN-CONTAINING PROTEIN KCTD9"/>
    <property type="match status" value="1"/>
</dbReference>
<protein>
    <submittedName>
        <fullName evidence="1">Pentapeptide repeat-containing protein</fullName>
    </submittedName>
</protein>
<accession>A0ABV6MPR1</accession>
<gene>
    <name evidence="1" type="ORF">ACFFH7_12460</name>
</gene>
<evidence type="ECO:0000313" key="2">
    <source>
        <dbReference type="Proteomes" id="UP001589810"/>
    </source>
</evidence>
<proteinExistence type="predicted"/>
<comment type="caution">
    <text evidence="1">The sequence shown here is derived from an EMBL/GenBank/DDBJ whole genome shotgun (WGS) entry which is preliminary data.</text>
</comment>
<dbReference type="Pfam" id="PF00805">
    <property type="entry name" value="Pentapeptide"/>
    <property type="match status" value="1"/>
</dbReference>
<sequence>MKVFRWPVVIGVGAAVAAVGLVAGYWDPVDHAAVDSRHAAARIELQADDVEGRVHGVAELEQVIKQSPDDQPVVITELAGFLRTVTDAKNCQPVGRDVQAALTVLARRMAGSDRGTALDLHATCLRNADMTDISLVQANLTGANLSGANLTRAILDGADLRGANLSGANLRDAHVVAANLTSANLDGAHTEGLHVG</sequence>
<evidence type="ECO:0000313" key="1">
    <source>
        <dbReference type="EMBL" id="MFC0542300.1"/>
    </source>
</evidence>
<reference evidence="1 2" key="1">
    <citation type="submission" date="2024-09" db="EMBL/GenBank/DDBJ databases">
        <authorList>
            <person name="Sun Q."/>
            <person name="Mori K."/>
        </authorList>
    </citation>
    <scope>NUCLEOTIDE SEQUENCE [LARGE SCALE GENOMIC DNA]</scope>
    <source>
        <strain evidence="1 2">TBRC 1432</strain>
    </source>
</reference>
<dbReference type="PANTHER" id="PTHR14136:SF17">
    <property type="entry name" value="BTB_POZ DOMAIN-CONTAINING PROTEIN KCTD9"/>
    <property type="match status" value="1"/>
</dbReference>
<dbReference type="InterPro" id="IPR051082">
    <property type="entry name" value="Pentapeptide-BTB/POZ_domain"/>
</dbReference>
<dbReference type="Proteomes" id="UP001589810">
    <property type="component" value="Unassembled WGS sequence"/>
</dbReference>
<keyword evidence="2" id="KW-1185">Reference proteome</keyword>
<dbReference type="EMBL" id="JBHLUD010000003">
    <property type="protein sequence ID" value="MFC0542300.1"/>
    <property type="molecule type" value="Genomic_DNA"/>
</dbReference>
<dbReference type="Gene3D" id="2.160.20.80">
    <property type="entry name" value="E3 ubiquitin-protein ligase SopA"/>
    <property type="match status" value="1"/>
</dbReference>